<evidence type="ECO:0000256" key="1">
    <source>
        <dbReference type="SAM" id="SignalP"/>
    </source>
</evidence>
<name>A0ABP9DBN5_9BACT</name>
<feature type="signal peptide" evidence="1">
    <location>
        <begin position="1"/>
        <end position="20"/>
    </location>
</feature>
<keyword evidence="3" id="KW-1185">Reference proteome</keyword>
<gene>
    <name evidence="2" type="ORF">GCM10023331_25200</name>
</gene>
<proteinExistence type="predicted"/>
<dbReference type="Proteomes" id="UP001500298">
    <property type="component" value="Unassembled WGS sequence"/>
</dbReference>
<keyword evidence="1" id="KW-0732">Signal</keyword>
<reference evidence="3" key="1">
    <citation type="journal article" date="2019" name="Int. J. Syst. Evol. Microbiol.">
        <title>The Global Catalogue of Microorganisms (GCM) 10K type strain sequencing project: providing services to taxonomists for standard genome sequencing and annotation.</title>
        <authorList>
            <consortium name="The Broad Institute Genomics Platform"/>
            <consortium name="The Broad Institute Genome Sequencing Center for Infectious Disease"/>
            <person name="Wu L."/>
            <person name="Ma J."/>
        </authorList>
    </citation>
    <scope>NUCLEOTIDE SEQUENCE [LARGE SCALE GENOMIC DNA]</scope>
    <source>
        <strain evidence="3">JCM 18326</strain>
    </source>
</reference>
<accession>A0ABP9DBN5</accession>
<evidence type="ECO:0000313" key="2">
    <source>
        <dbReference type="EMBL" id="GAA4838909.1"/>
    </source>
</evidence>
<evidence type="ECO:0008006" key="4">
    <source>
        <dbReference type="Google" id="ProtNLM"/>
    </source>
</evidence>
<organism evidence="2 3">
    <name type="scientific">Algivirga pacifica</name>
    <dbReference type="NCBI Taxonomy" id="1162670"/>
    <lineage>
        <taxon>Bacteria</taxon>
        <taxon>Pseudomonadati</taxon>
        <taxon>Bacteroidota</taxon>
        <taxon>Cytophagia</taxon>
        <taxon>Cytophagales</taxon>
        <taxon>Flammeovirgaceae</taxon>
        <taxon>Algivirga</taxon>
    </lineage>
</organism>
<dbReference type="EMBL" id="BAABJX010000036">
    <property type="protein sequence ID" value="GAA4838909.1"/>
    <property type="molecule type" value="Genomic_DNA"/>
</dbReference>
<sequence length="376" mass="43660">MRALFLLLVLGMTFPLAANAQTILQKAEGYYYGGNFDKVCSLLEGKKFEKGKEVKALELLAKAHLEMRRYQQADSAAYLILKQDPYYFPTEEGKHQLSYAKLFNRYNRYPFFELGMSLGVGLSRTIHFNKVLSASVVDIEVSEGQWLSIDREDSDRVTSQHPTFEWGLLGTWRLRDKHKLRLMGSFQRLSYTEAYVEYIDVDERYFMEVEKSMSESQDALGLSTFYIYEPSWSVNDRSSYYLLGGMGLKAVFAEQSILSMDYSDEQNFFISSVSIDNEDVYLNLPRKKYLTEAKLGVGYKRKLYKEWSVAAELLLHFGLNNNLSDSEQVQVLENRPSLYEQMLTMGDYRPEVYVEDPFRVAYATINIVLQRDFFKP</sequence>
<dbReference type="RefSeq" id="WP_345372325.1">
    <property type="nucleotide sequence ID" value="NZ_BAABJX010000036.1"/>
</dbReference>
<evidence type="ECO:0000313" key="3">
    <source>
        <dbReference type="Proteomes" id="UP001500298"/>
    </source>
</evidence>
<comment type="caution">
    <text evidence="2">The sequence shown here is derived from an EMBL/GenBank/DDBJ whole genome shotgun (WGS) entry which is preliminary data.</text>
</comment>
<protein>
    <recommendedName>
        <fullName evidence="4">Outer membrane protein beta-barrel domain-containing protein</fullName>
    </recommendedName>
</protein>
<feature type="chain" id="PRO_5045515561" description="Outer membrane protein beta-barrel domain-containing protein" evidence="1">
    <location>
        <begin position="21"/>
        <end position="376"/>
    </location>
</feature>